<sequence>MAMLEICEIENQWIESNKKKIALLVLLEYSYPEIVDMISNSKITEDDLLVTVEYALEFESRHWAEKAVAWIESGLNINQDIYYKLRDISTNKRDSQNLRHRSTKQANKWGRANGI</sequence>
<dbReference type="EMBL" id="FO203512">
    <property type="protein sequence ID" value="CCK75884.1"/>
    <property type="molecule type" value="Genomic_DNA"/>
</dbReference>
<gene>
    <name evidence="2" type="ORF">OLEAN_C17080</name>
</gene>
<dbReference type="STRING" id="698738.OLEAN_C17080"/>
<accession>R4YTK9</accession>
<dbReference type="OrthoDB" id="6930556at2"/>
<dbReference type="HOGENOM" id="CLU_2106485_0_0_6"/>
<reference evidence="2 3" key="1">
    <citation type="journal article" date="2013" name="Nat. Commun.">
        <title>Genome sequence and functional genomic analysis of the oil-degrading bacterium Oleispira antarctica.</title>
        <authorList>
            <person name="Kube M."/>
            <person name="Chernikova T.N."/>
            <person name="Al-Ramahi Y."/>
            <person name="Beloqui A."/>
            <person name="Lopez-Cortez N."/>
            <person name="Guazzaroni M.E."/>
            <person name="Heipieper H.J."/>
            <person name="Klages S."/>
            <person name="Kotsyurbenko O.R."/>
            <person name="Langer I."/>
            <person name="Nechitaylo T.Y."/>
            <person name="Lunsdorf H."/>
            <person name="Fernandez M."/>
            <person name="Juarez S."/>
            <person name="Ciordia S."/>
            <person name="Singer A."/>
            <person name="Kagan O."/>
            <person name="Egorova O."/>
            <person name="Petit P.A."/>
            <person name="Stogios P."/>
            <person name="Kim Y."/>
            <person name="Tchigvintsev A."/>
            <person name="Flick R."/>
            <person name="Denaro R."/>
            <person name="Genovese M."/>
            <person name="Albar J.P."/>
            <person name="Reva O.N."/>
            <person name="Martinez-Gomariz M."/>
            <person name="Tran H."/>
            <person name="Ferrer M."/>
            <person name="Savchenko A."/>
            <person name="Yakunin A.F."/>
            <person name="Yakimov M.M."/>
            <person name="Golyshina O.V."/>
            <person name="Reinhardt R."/>
            <person name="Golyshin P.N."/>
        </authorList>
    </citation>
    <scope>NUCLEOTIDE SEQUENCE [LARGE SCALE GENOMIC DNA]</scope>
</reference>
<evidence type="ECO:0000313" key="3">
    <source>
        <dbReference type="Proteomes" id="UP000032749"/>
    </source>
</evidence>
<proteinExistence type="predicted"/>
<protein>
    <submittedName>
        <fullName evidence="2">Uncharacterized protein</fullName>
    </submittedName>
</protein>
<evidence type="ECO:0000313" key="2">
    <source>
        <dbReference type="EMBL" id="CCK75884.1"/>
    </source>
</evidence>
<dbReference type="KEGG" id="oai:OLEAN_C17080"/>
<dbReference type="Proteomes" id="UP000032749">
    <property type="component" value="Chromosome"/>
</dbReference>
<feature type="region of interest" description="Disordered" evidence="1">
    <location>
        <begin position="93"/>
        <end position="115"/>
    </location>
</feature>
<dbReference type="AlphaFoldDB" id="R4YTK9"/>
<name>R4YTK9_OLEAN</name>
<keyword evidence="3" id="KW-1185">Reference proteome</keyword>
<evidence type="ECO:0000256" key="1">
    <source>
        <dbReference type="SAM" id="MobiDB-lite"/>
    </source>
</evidence>
<organism evidence="2 3">
    <name type="scientific">Oleispira antarctica RB-8</name>
    <dbReference type="NCBI Taxonomy" id="698738"/>
    <lineage>
        <taxon>Bacteria</taxon>
        <taxon>Pseudomonadati</taxon>
        <taxon>Pseudomonadota</taxon>
        <taxon>Gammaproteobacteria</taxon>
        <taxon>Oceanospirillales</taxon>
        <taxon>Oceanospirillaceae</taxon>
        <taxon>Oleispira</taxon>
    </lineage>
</organism>